<evidence type="ECO:0000313" key="4">
    <source>
        <dbReference type="Proteomes" id="UP000054387"/>
    </source>
</evidence>
<feature type="domain" description="Alpha/beta hydrolase fold-3" evidence="2">
    <location>
        <begin position="97"/>
        <end position="303"/>
    </location>
</feature>
<evidence type="ECO:0000313" key="3">
    <source>
        <dbReference type="EMBL" id="KTG10340.1"/>
    </source>
</evidence>
<dbReference type="Gene3D" id="3.40.50.1820">
    <property type="entry name" value="alpha/beta hydrolase"/>
    <property type="match status" value="1"/>
</dbReference>
<sequence>MSERRDALDPQVEAVVDEIRRLGVPEWHAMSVDCARRVEDDLFTPDGEPDDDGIEYVRDLAFETSDVSVDFADATAAPDEIPVRVYRPAGDGPFPTLVYYHGGGWTLGTLDSIDGVCREFARRANCLVVSVDYRLAPEHPFPTAVDDAYATVEWVADHASAFDGDPTRLGVAGTSAGGNLAAVTALRAREMDGPTISHQTLLYPMISRAFDRDSYTENAEGYLLSTRDVRWFWEQYLRSPVDAYNPFAAPILAADLSDLPPATVVTAGYDPLRDEGVAYADRLADEGVAVEHRHYPGMVHGFLSLTDDVDAAEEAMTTVADDIRGQLGALDE</sequence>
<dbReference type="RefSeq" id="WP_058581693.1">
    <property type="nucleotide sequence ID" value="NZ_LOPU01000018.1"/>
</dbReference>
<comment type="caution">
    <text evidence="3">The sequence shown here is derived from an EMBL/GenBank/DDBJ whole genome shotgun (WGS) entry which is preliminary data.</text>
</comment>
<accession>A0A0W1R9N3</accession>
<name>A0A0W1R9N3_9EURY</name>
<dbReference type="GO" id="GO:0016787">
    <property type="term" value="F:hydrolase activity"/>
    <property type="evidence" value="ECO:0007669"/>
    <property type="project" value="UniProtKB-KW"/>
</dbReference>
<dbReference type="AlphaFoldDB" id="A0A0W1R9N3"/>
<dbReference type="OrthoDB" id="33195at2157"/>
<dbReference type="EMBL" id="LOPU01000018">
    <property type="protein sequence ID" value="KTG10340.1"/>
    <property type="molecule type" value="Genomic_DNA"/>
</dbReference>
<evidence type="ECO:0000259" key="2">
    <source>
        <dbReference type="Pfam" id="PF07859"/>
    </source>
</evidence>
<evidence type="ECO:0000256" key="1">
    <source>
        <dbReference type="ARBA" id="ARBA00022801"/>
    </source>
</evidence>
<dbReference type="PANTHER" id="PTHR48081:SF8">
    <property type="entry name" value="ALPHA_BETA HYDROLASE FOLD-3 DOMAIN-CONTAINING PROTEIN-RELATED"/>
    <property type="match status" value="1"/>
</dbReference>
<dbReference type="InterPro" id="IPR029058">
    <property type="entry name" value="AB_hydrolase_fold"/>
</dbReference>
<dbReference type="InterPro" id="IPR050300">
    <property type="entry name" value="GDXG_lipolytic_enzyme"/>
</dbReference>
<proteinExistence type="predicted"/>
<protein>
    <submittedName>
        <fullName evidence="3">Alpha/beta hydrolase</fullName>
    </submittedName>
</protein>
<gene>
    <name evidence="3" type="ORF">AUR64_12265</name>
</gene>
<dbReference type="Pfam" id="PF07859">
    <property type="entry name" value="Abhydrolase_3"/>
    <property type="match status" value="1"/>
</dbReference>
<dbReference type="PANTHER" id="PTHR48081">
    <property type="entry name" value="AB HYDROLASE SUPERFAMILY PROTEIN C4A8.06C"/>
    <property type="match status" value="1"/>
</dbReference>
<dbReference type="STRING" id="1514971.AUR64_12265"/>
<dbReference type="FunFam" id="3.40.50.1820:FF:000089">
    <property type="entry name" value="Alpha/beta hydrolase"/>
    <property type="match status" value="1"/>
</dbReference>
<keyword evidence="1 3" id="KW-0378">Hydrolase</keyword>
<organism evidence="3 4">
    <name type="scientific">Haloprofundus marisrubri</name>
    <dbReference type="NCBI Taxonomy" id="1514971"/>
    <lineage>
        <taxon>Archaea</taxon>
        <taxon>Methanobacteriati</taxon>
        <taxon>Methanobacteriota</taxon>
        <taxon>Stenosarchaea group</taxon>
        <taxon>Halobacteria</taxon>
        <taxon>Halobacteriales</taxon>
        <taxon>Haloferacaceae</taxon>
        <taxon>Haloprofundus</taxon>
    </lineage>
</organism>
<dbReference type="InterPro" id="IPR013094">
    <property type="entry name" value="AB_hydrolase_3"/>
</dbReference>
<dbReference type="SUPFAM" id="SSF53474">
    <property type="entry name" value="alpha/beta-Hydrolases"/>
    <property type="match status" value="1"/>
</dbReference>
<dbReference type="Proteomes" id="UP000054387">
    <property type="component" value="Unassembled WGS sequence"/>
</dbReference>
<reference evidence="3 4" key="1">
    <citation type="submission" date="2015-12" db="EMBL/GenBank/DDBJ databases">
        <title>Haloprofundus marisrubri gen. nov., sp. nov., an extremely halophilic archaeon isolated from the Discovery deep brine-seawater interface in the Red Sea.</title>
        <authorList>
            <person name="Zhang G."/>
            <person name="Stingl U."/>
            <person name="Rashid M."/>
        </authorList>
    </citation>
    <scope>NUCLEOTIDE SEQUENCE [LARGE SCALE GENOMIC DNA]</scope>
    <source>
        <strain evidence="3 4">SB9</strain>
    </source>
</reference>
<keyword evidence="4" id="KW-1185">Reference proteome</keyword>